<reference evidence="1" key="1">
    <citation type="journal article" date="2021" name="Nat. Commun.">
        <title>Genetic determinants of endophytism in the Arabidopsis root mycobiome.</title>
        <authorList>
            <person name="Mesny F."/>
            <person name="Miyauchi S."/>
            <person name="Thiergart T."/>
            <person name="Pickel B."/>
            <person name="Atanasova L."/>
            <person name="Karlsson M."/>
            <person name="Huettel B."/>
            <person name="Barry K.W."/>
            <person name="Haridas S."/>
            <person name="Chen C."/>
            <person name="Bauer D."/>
            <person name="Andreopoulos W."/>
            <person name="Pangilinan J."/>
            <person name="LaButti K."/>
            <person name="Riley R."/>
            <person name="Lipzen A."/>
            <person name="Clum A."/>
            <person name="Drula E."/>
            <person name="Henrissat B."/>
            <person name="Kohler A."/>
            <person name="Grigoriev I.V."/>
            <person name="Martin F.M."/>
            <person name="Hacquard S."/>
        </authorList>
    </citation>
    <scope>NUCLEOTIDE SEQUENCE</scope>
    <source>
        <strain evidence="1">MPI-CAGE-AT-0147</strain>
    </source>
</reference>
<dbReference type="AlphaFoldDB" id="A0A9P9E1D5"/>
<gene>
    <name evidence="1" type="ORF">EDB81DRAFT_906562</name>
</gene>
<protein>
    <submittedName>
        <fullName evidence="1">Uncharacterized protein</fullName>
    </submittedName>
</protein>
<accession>A0A9P9E1D5</accession>
<sequence length="457" mass="53047">MSHQTHNIPWTILASTLKLKRTNACQHDAQNLHVRRVPDLGKKLTYFTNALIRNAMDHARCDRKSYYKEFIAPSDDTIVLPDNIARKIEATVYRWRLDHESASELGPVNMPHGKGLCPHREKATACKCPLPFKERQMSAFRRTYSESPCWMFFECNDDAFLNVEVIKTLILYGELDIILPLCADSRFDLKSWWKVSVCGCGEPDVGWNEICRLALEAYIVLNVMHCFPTTWNDDGSYIKYGSLKVYQQVVRNCTTSGWSASDIATYPHRQFFGIQKGQFTTNYPEPHDKARWGHLISGRYSTLQYYPYGLMSFNEFQAFEKPFEYKACVEDILYIRWALCQKGLPVELSNSILEMASYTPQRRLPFPEEPLDHQNRIELDKYLRYCWQLIVRCTMIGQALGMDMEHLLDNMVKESIQGLFGCPCVKLCKEILDDQEDTDGTVNTDGKREIRERLVFK</sequence>
<evidence type="ECO:0000313" key="1">
    <source>
        <dbReference type="EMBL" id="KAH7128879.1"/>
    </source>
</evidence>
<evidence type="ECO:0000313" key="2">
    <source>
        <dbReference type="Proteomes" id="UP000738349"/>
    </source>
</evidence>
<dbReference type="EMBL" id="JAGMUV010000018">
    <property type="protein sequence ID" value="KAH7128879.1"/>
    <property type="molecule type" value="Genomic_DNA"/>
</dbReference>
<comment type="caution">
    <text evidence="1">The sequence shown here is derived from an EMBL/GenBank/DDBJ whole genome shotgun (WGS) entry which is preliminary data.</text>
</comment>
<dbReference type="Proteomes" id="UP000738349">
    <property type="component" value="Unassembled WGS sequence"/>
</dbReference>
<keyword evidence="2" id="KW-1185">Reference proteome</keyword>
<organism evidence="1 2">
    <name type="scientific">Dactylonectria macrodidyma</name>
    <dbReference type="NCBI Taxonomy" id="307937"/>
    <lineage>
        <taxon>Eukaryota</taxon>
        <taxon>Fungi</taxon>
        <taxon>Dikarya</taxon>
        <taxon>Ascomycota</taxon>
        <taxon>Pezizomycotina</taxon>
        <taxon>Sordariomycetes</taxon>
        <taxon>Hypocreomycetidae</taxon>
        <taxon>Hypocreales</taxon>
        <taxon>Nectriaceae</taxon>
        <taxon>Dactylonectria</taxon>
    </lineage>
</organism>
<name>A0A9P9E1D5_9HYPO</name>
<proteinExistence type="predicted"/>
<dbReference type="OrthoDB" id="3204049at2759"/>